<reference evidence="11 12" key="1">
    <citation type="submission" date="2020-07" db="EMBL/GenBank/DDBJ databases">
        <title>Sequencing the genomes of 1000 actinobacteria strains.</title>
        <authorList>
            <person name="Klenk H.-P."/>
        </authorList>
    </citation>
    <scope>NUCLEOTIDE SEQUENCE [LARGE SCALE GENOMIC DNA]</scope>
    <source>
        <strain evidence="11 12">DSM 102047</strain>
    </source>
</reference>
<evidence type="ECO:0000256" key="1">
    <source>
        <dbReference type="ARBA" id="ARBA00004370"/>
    </source>
</evidence>
<dbReference type="HAMAP" id="MF_00422">
    <property type="entry name" value="SecE"/>
    <property type="match status" value="1"/>
</dbReference>
<dbReference type="Gene3D" id="1.20.5.1030">
    <property type="entry name" value="Preprotein translocase secy subunit"/>
    <property type="match status" value="1"/>
</dbReference>
<dbReference type="GO" id="GO:0065002">
    <property type="term" value="P:intracellular protein transmembrane transport"/>
    <property type="evidence" value="ECO:0007669"/>
    <property type="project" value="UniProtKB-UniRule"/>
</dbReference>
<keyword evidence="3 9" id="KW-1003">Cell membrane</keyword>
<keyword evidence="6 9" id="KW-1133">Transmembrane helix</keyword>
<dbReference type="Pfam" id="PF00584">
    <property type="entry name" value="SecE"/>
    <property type="match status" value="1"/>
</dbReference>
<dbReference type="AlphaFoldDB" id="A0A7Y9LTI8"/>
<evidence type="ECO:0000313" key="11">
    <source>
        <dbReference type="EMBL" id="NYE95308.1"/>
    </source>
</evidence>
<dbReference type="InterPro" id="IPR005807">
    <property type="entry name" value="SecE_bac"/>
</dbReference>
<comment type="caution">
    <text evidence="11">The sequence shown here is derived from an EMBL/GenBank/DDBJ whole genome shotgun (WGS) entry which is preliminary data.</text>
</comment>
<evidence type="ECO:0000256" key="10">
    <source>
        <dbReference type="SAM" id="MobiDB-lite"/>
    </source>
</evidence>
<gene>
    <name evidence="9" type="primary">secE</name>
    <name evidence="11" type="ORF">FHU41_001529</name>
</gene>
<dbReference type="GO" id="GO:0005886">
    <property type="term" value="C:plasma membrane"/>
    <property type="evidence" value="ECO:0007669"/>
    <property type="project" value="UniProtKB-SubCell"/>
</dbReference>
<dbReference type="RefSeq" id="WP_179388957.1">
    <property type="nucleotide sequence ID" value="NZ_JACBYQ010000001.1"/>
</dbReference>
<keyword evidence="7 9" id="KW-0811">Translocation</keyword>
<dbReference type="GO" id="GO:0043952">
    <property type="term" value="P:protein transport by the Sec complex"/>
    <property type="evidence" value="ECO:0007669"/>
    <property type="project" value="UniProtKB-UniRule"/>
</dbReference>
<dbReference type="PANTHER" id="PTHR33910">
    <property type="entry name" value="PROTEIN TRANSLOCASE SUBUNIT SECE"/>
    <property type="match status" value="1"/>
</dbReference>
<keyword evidence="8 9" id="KW-0472">Membrane</keyword>
<feature type="region of interest" description="Disordered" evidence="10">
    <location>
        <begin position="1"/>
        <end position="30"/>
    </location>
</feature>
<organism evidence="11 12">
    <name type="scientific">Psychromicrobium silvestre</name>
    <dbReference type="NCBI Taxonomy" id="1645614"/>
    <lineage>
        <taxon>Bacteria</taxon>
        <taxon>Bacillati</taxon>
        <taxon>Actinomycetota</taxon>
        <taxon>Actinomycetes</taxon>
        <taxon>Micrococcales</taxon>
        <taxon>Micrococcaceae</taxon>
        <taxon>Psychromicrobium</taxon>
    </lineage>
</organism>
<dbReference type="GO" id="GO:0006605">
    <property type="term" value="P:protein targeting"/>
    <property type="evidence" value="ECO:0007669"/>
    <property type="project" value="UniProtKB-UniRule"/>
</dbReference>
<dbReference type="InterPro" id="IPR038379">
    <property type="entry name" value="SecE_sf"/>
</dbReference>
<evidence type="ECO:0000256" key="4">
    <source>
        <dbReference type="ARBA" id="ARBA00022692"/>
    </source>
</evidence>
<accession>A0A7Y9LTI8</accession>
<dbReference type="NCBIfam" id="TIGR00964">
    <property type="entry name" value="secE_bact"/>
    <property type="match status" value="1"/>
</dbReference>
<feature type="compositionally biased region" description="Polar residues" evidence="10">
    <location>
        <begin position="1"/>
        <end position="10"/>
    </location>
</feature>
<evidence type="ECO:0000313" key="12">
    <source>
        <dbReference type="Proteomes" id="UP000521748"/>
    </source>
</evidence>
<keyword evidence="5 9" id="KW-0653">Protein transport</keyword>
<evidence type="ECO:0000256" key="3">
    <source>
        <dbReference type="ARBA" id="ARBA00022475"/>
    </source>
</evidence>
<keyword evidence="2 9" id="KW-0813">Transport</keyword>
<evidence type="ECO:0000256" key="5">
    <source>
        <dbReference type="ARBA" id="ARBA00022927"/>
    </source>
</evidence>
<dbReference type="EMBL" id="JACBYQ010000001">
    <property type="protein sequence ID" value="NYE95308.1"/>
    <property type="molecule type" value="Genomic_DNA"/>
</dbReference>
<sequence>MTDTAASSSPDRPAKKTGKDASGSKAKGARPGFFGRIALFVRQIIGELRKVVTPTRKELVNYTVVVLVFVIIMIGITVALDTVFGLGVGWLFGGSGSVEK</sequence>
<evidence type="ECO:0000256" key="7">
    <source>
        <dbReference type="ARBA" id="ARBA00023010"/>
    </source>
</evidence>
<dbReference type="PANTHER" id="PTHR33910:SF1">
    <property type="entry name" value="PROTEIN TRANSLOCASE SUBUNIT SECE"/>
    <property type="match status" value="1"/>
</dbReference>
<dbReference type="InterPro" id="IPR001901">
    <property type="entry name" value="Translocase_SecE/Sec61-g"/>
</dbReference>
<comment type="subunit">
    <text evidence="9">Component of the Sec protein translocase complex. Heterotrimer consisting of SecY, SecE and SecG subunits. The heterotrimers can form oligomers, although 1 heterotrimer is thought to be able to translocate proteins. Interacts with the ribosome. Interacts with SecDF, and other proteins may be involved. Interacts with SecA.</text>
</comment>
<keyword evidence="4 9" id="KW-0812">Transmembrane</keyword>
<dbReference type="Proteomes" id="UP000521748">
    <property type="component" value="Unassembled WGS sequence"/>
</dbReference>
<evidence type="ECO:0000256" key="2">
    <source>
        <dbReference type="ARBA" id="ARBA00022448"/>
    </source>
</evidence>
<comment type="similarity">
    <text evidence="9">Belongs to the SecE/SEC61-gamma family.</text>
</comment>
<keyword evidence="12" id="KW-1185">Reference proteome</keyword>
<name>A0A7Y9LTI8_9MICC</name>
<comment type="function">
    <text evidence="9">Essential subunit of the Sec protein translocation channel SecYEG. Clamps together the 2 halves of SecY. May contact the channel plug during translocation.</text>
</comment>
<protein>
    <recommendedName>
        <fullName evidence="9">Protein translocase subunit SecE</fullName>
    </recommendedName>
</protein>
<dbReference type="GO" id="GO:0008320">
    <property type="term" value="F:protein transmembrane transporter activity"/>
    <property type="evidence" value="ECO:0007669"/>
    <property type="project" value="UniProtKB-UniRule"/>
</dbReference>
<evidence type="ECO:0000256" key="8">
    <source>
        <dbReference type="ARBA" id="ARBA00023136"/>
    </source>
</evidence>
<proteinExistence type="inferred from homology"/>
<comment type="subcellular location">
    <subcellularLocation>
        <location evidence="9">Cell membrane</location>
        <topology evidence="9">Single-pass membrane protein</topology>
    </subcellularLocation>
    <subcellularLocation>
        <location evidence="1">Membrane</location>
    </subcellularLocation>
</comment>
<evidence type="ECO:0000256" key="9">
    <source>
        <dbReference type="HAMAP-Rule" id="MF_00422"/>
    </source>
</evidence>
<dbReference type="GO" id="GO:0009306">
    <property type="term" value="P:protein secretion"/>
    <property type="evidence" value="ECO:0007669"/>
    <property type="project" value="UniProtKB-UniRule"/>
</dbReference>
<evidence type="ECO:0000256" key="6">
    <source>
        <dbReference type="ARBA" id="ARBA00022989"/>
    </source>
</evidence>
<feature type="transmembrane region" description="Helical" evidence="9">
    <location>
        <begin position="59"/>
        <end position="92"/>
    </location>
</feature>